<evidence type="ECO:0000313" key="2">
    <source>
        <dbReference type="EMBL" id="HEW53175.1"/>
    </source>
</evidence>
<dbReference type="Pfam" id="PF18533">
    <property type="entry name" value="DUF5622"/>
    <property type="match status" value="1"/>
</dbReference>
<name>A0A7C2Z9H0_9CREN</name>
<comment type="caution">
    <text evidence="2">The sequence shown here is derived from an EMBL/GenBank/DDBJ whole genome shotgun (WGS) entry which is preliminary data.</text>
</comment>
<dbReference type="AlphaFoldDB" id="A0A7C2Z9H0"/>
<sequence>MGLKHGKYIYIARSDGWYVKARVFKSRAEEENRYMIVGPKVRVPPPTAKIIKEESLPESVKAQLYAL</sequence>
<protein>
    <submittedName>
        <fullName evidence="2">Cren protein</fullName>
    </submittedName>
</protein>
<dbReference type="EMBL" id="DSGT01000009">
    <property type="protein sequence ID" value="HEW53175.1"/>
    <property type="molecule type" value="Genomic_DNA"/>
</dbReference>
<evidence type="ECO:0000259" key="1">
    <source>
        <dbReference type="Pfam" id="PF18533"/>
    </source>
</evidence>
<proteinExistence type="predicted"/>
<organism evidence="2">
    <name type="scientific">Ignisphaera aggregans</name>
    <dbReference type="NCBI Taxonomy" id="334771"/>
    <lineage>
        <taxon>Archaea</taxon>
        <taxon>Thermoproteota</taxon>
        <taxon>Thermoprotei</taxon>
        <taxon>Desulfurococcales</taxon>
        <taxon>Desulfurococcaceae</taxon>
        <taxon>Ignisphaera</taxon>
    </lineage>
</organism>
<feature type="domain" description="DUF5622" evidence="1">
    <location>
        <begin position="3"/>
        <end position="65"/>
    </location>
</feature>
<dbReference type="Gene3D" id="3.30.160.830">
    <property type="match status" value="1"/>
</dbReference>
<reference evidence="2" key="1">
    <citation type="journal article" date="2020" name="mSystems">
        <title>Genome- and Community-Level Interaction Insights into Carbon Utilization and Element Cycling Functions of Hydrothermarchaeota in Hydrothermal Sediment.</title>
        <authorList>
            <person name="Zhou Z."/>
            <person name="Liu Y."/>
            <person name="Xu W."/>
            <person name="Pan J."/>
            <person name="Luo Z.H."/>
            <person name="Li M."/>
        </authorList>
    </citation>
    <scope>NUCLEOTIDE SEQUENCE [LARGE SCALE GENOMIC DNA]</scope>
    <source>
        <strain evidence="2">SpSt-16</strain>
    </source>
</reference>
<gene>
    <name evidence="2" type="ORF">ENO77_03305</name>
</gene>
<dbReference type="InterPro" id="IPR041043">
    <property type="entry name" value="DUF5622"/>
</dbReference>
<accession>A0A7C2Z9H0</accession>